<proteinExistence type="predicted"/>
<dbReference type="NCBIfam" id="TIGR04512">
    <property type="entry name" value="Mycopla_NOT_gsn"/>
    <property type="match status" value="1"/>
</dbReference>
<comment type="caution">
    <text evidence="1">The sequence shown here is derived from an EMBL/GenBank/DDBJ whole genome shotgun (WGS) entry which is preliminary data.</text>
</comment>
<dbReference type="AlphaFoldDB" id="A0A0C3A2R5"/>
<sequence>MLKFIKNNKWWVAIISIFAIFFSSFGIFAKSYVDSNKQKIVNKIQNYVQASSYAVRSRILKETENLNEDYLNQKIGKKPLLSEFNSDFIWRPNNSKTTSSDTISDLWKTYFGSSNNVLNKDLQIQYKNNNEYKNIESSKGEITPKNIDFLLSISKSAEKFLNGFAPSLASLGLSFLQNKVLNNRDDPNFKKYKNGLNKFADVIENNRDLFSYLGKLLTPKPLEKDYYKDLTVQQTLIKNINQISSAIADNKEFAKETEVDKLPEALDKILVELGLNSLDEIIGELINSKNGFENLGKIFSKIKNIFTSQNLQKLKIKGLELLDKITPHLATYLYSEIFFGLYYVAHEEIKNPNDLLVQKTNDSKFLILINNKLDFNVLLNGLSKILKDKKNFERFYEFIFKRFNKNKIYNSVNDISSNNGVGNLVFDLINWLEKKLYNVSNTLKILIRFADIALKEPNIKKTIEEKIATLISTKLKELGNYFGEWKVSFVDGVLLISAGSTGLFSSSYFDAKIHLFDKEGIFKKLLNIINNLHNTIESFSSNISKYLKDILFLENKIFLDLSNISKKFLNIINEFKNLLGDKSTIYVYIKFLWIFNVSINDIYDIFELPYKGSSLTRLVGLFAKDKIGPYLEKLKSFSQNLKKYKFINDETKIRDELPKYLDKFSEYLKTYEKSENFKFNLIDSLYSGNLLLDFVSKWIDFILKNAEDKNNAVLPLVRIITKNENLESLKFIKDKWTSKVNKLANKVESFSNISKIANTKIHLPEELLKQLDLENINNQSISQLLETLSNYFKDYLAKYPNKVIGFKLSNIGMILTALTIKVGVQYNSDNITKSFLYNKNPKLDKSKTILKALAYGFDTHDNSNDTNDIKNIRPKESYYNWDKIHFYINGSNEPYTIDRSTLKDDSSYSPLHMLLGINIDKTSYFKGSIGYVFGTLFGGLSASDENYSLSIENKQDATSIFNVFVYVLEQKEQELRKEENKIATKYYVKSAWSTKILSSNENEITYELIRLKISDTKESKRLGTRFEVRLLKNKNNPYWSINRVIALDYKVA</sequence>
<reference evidence="1 2" key="1">
    <citation type="submission" date="2015-01" db="EMBL/GenBank/DDBJ databases">
        <title>Draft Genome Sequence of Mycoplasma capricolum subsp. capricolum str. GM508D.</title>
        <authorList>
            <person name="Calcutt M.J."/>
            <person name="Foecking M.F."/>
        </authorList>
    </citation>
    <scope>NUCLEOTIDE SEQUENCE [LARGE SCALE GENOMIC DNA]</scope>
    <source>
        <strain evidence="1 2">GM508D</strain>
    </source>
</reference>
<dbReference type="RefSeq" id="WP_041159703.1">
    <property type="nucleotide sequence ID" value="NZ_JXQB01000001.1"/>
</dbReference>
<evidence type="ECO:0000313" key="1">
    <source>
        <dbReference type="EMBL" id="KIM13811.1"/>
    </source>
</evidence>
<evidence type="ECO:0000313" key="2">
    <source>
        <dbReference type="Proteomes" id="UP000031975"/>
    </source>
</evidence>
<gene>
    <name evidence="1" type="ORF">MCGM508_01820</name>
</gene>
<accession>A0A0C3A2R5</accession>
<dbReference type="EMBL" id="JXQB01000001">
    <property type="protein sequence ID" value="KIM13811.1"/>
    <property type="molecule type" value="Genomic_DNA"/>
</dbReference>
<dbReference type="Proteomes" id="UP000031975">
    <property type="component" value="Unassembled WGS sequence"/>
</dbReference>
<dbReference type="InterPro" id="IPR030962">
    <property type="entry name" value="Mycopla_NOT_gsn"/>
</dbReference>
<evidence type="ECO:0008006" key="3">
    <source>
        <dbReference type="Google" id="ProtNLM"/>
    </source>
</evidence>
<name>A0A0C3A2R5_MYCCA</name>
<organism evidence="1 2">
    <name type="scientific">Mycoplasma capricolum subsp. capricolum</name>
    <dbReference type="NCBI Taxonomy" id="40479"/>
    <lineage>
        <taxon>Bacteria</taxon>
        <taxon>Bacillati</taxon>
        <taxon>Mycoplasmatota</taxon>
        <taxon>Mollicutes</taxon>
        <taxon>Mycoplasmataceae</taxon>
        <taxon>Mycoplasma</taxon>
    </lineage>
</organism>
<protein>
    <recommendedName>
        <fullName evidence="3">GnsA/GnsB family protein</fullName>
    </recommendedName>
</protein>